<dbReference type="Pfam" id="PF01636">
    <property type="entry name" value="APH"/>
    <property type="match status" value="1"/>
</dbReference>
<feature type="domain" description="Aminoglycoside phosphotransferase" evidence="6">
    <location>
        <begin position="141"/>
        <end position="246"/>
    </location>
</feature>
<keyword evidence="3" id="KW-0547">Nucleotide-binding</keyword>
<name>A0A067CPQ7_SAPPC</name>
<dbReference type="VEuPathDB" id="FungiDB:SPRG_03807"/>
<dbReference type="SUPFAM" id="SSF56112">
    <property type="entry name" value="Protein kinase-like (PK-like)"/>
    <property type="match status" value="1"/>
</dbReference>
<evidence type="ECO:0000313" key="8">
    <source>
        <dbReference type="Proteomes" id="UP000030745"/>
    </source>
</evidence>
<comment type="similarity">
    <text evidence="1">Belongs to the methylthioribose kinase family.</text>
</comment>
<reference evidence="7 8" key="1">
    <citation type="journal article" date="2013" name="PLoS Genet.">
        <title>Distinctive expansion of potential virulence genes in the genome of the oomycete fish pathogen Saprolegnia parasitica.</title>
        <authorList>
            <person name="Jiang R.H."/>
            <person name="de Bruijn I."/>
            <person name="Haas B.J."/>
            <person name="Belmonte R."/>
            <person name="Lobach L."/>
            <person name="Christie J."/>
            <person name="van den Ackerveken G."/>
            <person name="Bottin A."/>
            <person name="Bulone V."/>
            <person name="Diaz-Moreno S.M."/>
            <person name="Dumas B."/>
            <person name="Fan L."/>
            <person name="Gaulin E."/>
            <person name="Govers F."/>
            <person name="Grenville-Briggs L.J."/>
            <person name="Horner N.R."/>
            <person name="Levin J.Z."/>
            <person name="Mammella M."/>
            <person name="Meijer H.J."/>
            <person name="Morris P."/>
            <person name="Nusbaum C."/>
            <person name="Oome S."/>
            <person name="Phillips A.J."/>
            <person name="van Rooyen D."/>
            <person name="Rzeszutek E."/>
            <person name="Saraiva M."/>
            <person name="Secombes C.J."/>
            <person name="Seidl M.F."/>
            <person name="Snel B."/>
            <person name="Stassen J.H."/>
            <person name="Sykes S."/>
            <person name="Tripathy S."/>
            <person name="van den Berg H."/>
            <person name="Vega-Arreguin J.C."/>
            <person name="Wawra S."/>
            <person name="Young S.K."/>
            <person name="Zeng Q."/>
            <person name="Dieguez-Uribeondo J."/>
            <person name="Russ C."/>
            <person name="Tyler B.M."/>
            <person name="van West P."/>
        </authorList>
    </citation>
    <scope>NUCLEOTIDE SEQUENCE [LARGE SCALE GENOMIC DNA]</scope>
    <source>
        <strain evidence="7 8">CBS 223.65</strain>
    </source>
</reference>
<sequence length="326" mass="35496">MNFELDETVRAYVARADVMPGRDHSDDVVSAVRLSGGLVNHVWRVTFASGTTVVLKQFPATVKWNPSLRLPTQRSEVEHCALTCMKAECKARAGWSTPYPIFYDREESVVIMSDAGDALVTLFDLLRRDHGAPPALHFVSGAVAEFVASVHDVVVPMAPAEHMSPILIALHEAARPSLVKALGDEVGAMWYARSLAARNVLQQWIFGDLWPSSVLVNVLGQSVSVVDWECCRVGHVGMDVAQMAANLHLMTLGKPFHNAESKGVMTAFIAATQASRAFDKTFDYAGAFVGHVAMLVVYPHWELPNGADEAIVQAARDAETLFALDA</sequence>
<dbReference type="GeneID" id="24126287"/>
<dbReference type="GO" id="GO:0005524">
    <property type="term" value="F:ATP binding"/>
    <property type="evidence" value="ECO:0007669"/>
    <property type="project" value="UniProtKB-KW"/>
</dbReference>
<dbReference type="KEGG" id="spar:SPRG_03807"/>
<dbReference type="OMA" id="EVEHCAL"/>
<proteinExistence type="inferred from homology"/>
<dbReference type="AlphaFoldDB" id="A0A067CPQ7"/>
<evidence type="ECO:0000259" key="6">
    <source>
        <dbReference type="Pfam" id="PF01636"/>
    </source>
</evidence>
<dbReference type="InterPro" id="IPR002575">
    <property type="entry name" value="Aminoglycoside_PTrfase"/>
</dbReference>
<organism evidence="7 8">
    <name type="scientific">Saprolegnia parasitica (strain CBS 223.65)</name>
    <dbReference type="NCBI Taxonomy" id="695850"/>
    <lineage>
        <taxon>Eukaryota</taxon>
        <taxon>Sar</taxon>
        <taxon>Stramenopiles</taxon>
        <taxon>Oomycota</taxon>
        <taxon>Saprolegniomycetes</taxon>
        <taxon>Saprolegniales</taxon>
        <taxon>Saprolegniaceae</taxon>
        <taxon>Saprolegnia</taxon>
    </lineage>
</organism>
<gene>
    <name evidence="7" type="ORF">SPRG_03807</name>
</gene>
<accession>A0A067CPQ7</accession>
<keyword evidence="5" id="KW-0067">ATP-binding</keyword>
<dbReference type="PANTHER" id="PTHR34273:SF2">
    <property type="entry name" value="METHYLTHIORIBOSE KINASE"/>
    <property type="match status" value="1"/>
</dbReference>
<dbReference type="RefSeq" id="XP_012197795.1">
    <property type="nucleotide sequence ID" value="XM_012342405.1"/>
</dbReference>
<evidence type="ECO:0000313" key="7">
    <source>
        <dbReference type="EMBL" id="KDO31190.1"/>
    </source>
</evidence>
<dbReference type="GO" id="GO:0016301">
    <property type="term" value="F:kinase activity"/>
    <property type="evidence" value="ECO:0007669"/>
    <property type="project" value="UniProtKB-KW"/>
</dbReference>
<dbReference type="PANTHER" id="PTHR34273">
    <property type="entry name" value="METHYLTHIORIBOSE KINASE"/>
    <property type="match status" value="1"/>
</dbReference>
<keyword evidence="4" id="KW-0418">Kinase</keyword>
<dbReference type="STRING" id="695850.A0A067CPQ7"/>
<dbReference type="Gene3D" id="3.30.200.20">
    <property type="entry name" value="Phosphorylase Kinase, domain 1"/>
    <property type="match status" value="1"/>
</dbReference>
<dbReference type="InterPro" id="IPR011009">
    <property type="entry name" value="Kinase-like_dom_sf"/>
</dbReference>
<keyword evidence="8" id="KW-1185">Reference proteome</keyword>
<evidence type="ECO:0000256" key="3">
    <source>
        <dbReference type="ARBA" id="ARBA00022741"/>
    </source>
</evidence>
<evidence type="ECO:0000256" key="4">
    <source>
        <dbReference type="ARBA" id="ARBA00022777"/>
    </source>
</evidence>
<dbReference type="OrthoDB" id="25129at2759"/>
<protein>
    <recommendedName>
        <fullName evidence="6">Aminoglycoside phosphotransferase domain-containing protein</fullName>
    </recommendedName>
</protein>
<dbReference type="Proteomes" id="UP000030745">
    <property type="component" value="Unassembled WGS sequence"/>
</dbReference>
<dbReference type="Gene3D" id="3.90.1200.10">
    <property type="match status" value="1"/>
</dbReference>
<dbReference type="EMBL" id="KK583198">
    <property type="protein sequence ID" value="KDO31190.1"/>
    <property type="molecule type" value="Genomic_DNA"/>
</dbReference>
<keyword evidence="2" id="KW-0808">Transferase</keyword>
<evidence type="ECO:0000256" key="5">
    <source>
        <dbReference type="ARBA" id="ARBA00022840"/>
    </source>
</evidence>
<evidence type="ECO:0000256" key="1">
    <source>
        <dbReference type="ARBA" id="ARBA00010165"/>
    </source>
</evidence>
<evidence type="ECO:0000256" key="2">
    <source>
        <dbReference type="ARBA" id="ARBA00022679"/>
    </source>
</evidence>